<reference evidence="10" key="1">
    <citation type="submission" date="2016-10" db="EMBL/GenBank/DDBJ databases">
        <authorList>
            <person name="Varghese N."/>
            <person name="Submissions S."/>
        </authorList>
    </citation>
    <scope>NUCLEOTIDE SEQUENCE [LARGE SCALE GENOMIC DNA]</scope>
    <source>
        <strain evidence="10">DSM 26542</strain>
    </source>
</reference>
<sequence>MKNQYTAAALAIFLGIFGIHKFYLNRPIQGVIYLLLFWTFIPALVGFFEGIVYAVMSEKGFNSRYNKRLTVPPQQNQIIIEKASKRESNISNIIFQPTPQPSIKVNNIPAWNIRYVYSYNDLKSASNEALMFYKKFKEDFLKEKYISLGENHLSYAFVLLYDLEIEFLNNKDYRRLANLYDNLGLNYPKVRSYANKILKKHRGGIKEVEPDIHVSEKEKLALDFSSYSIDVVKEPVFYSQERNVYDEDYWKVGSRRQKKFQLKDEQVEILNQLGYYGNNVFNTNEFIQRELYHLYSNSILKLSETYLSQGISLEDRVNEYFYLIIKQQFGYRKGSGNYNYALEQNTSEFYNRLFRITENRLRELYQNKRKLNVDDFYVNNKTKELYDTLKEDFINAVDYQMEYCKYPDSDTEVELNRMNTTRWKSNFDQINKNFKNTSEYKTSIDTLAELNKENPSVENIFYEAVKYVAKRDKVLALEYYLKYIEADLKSTTFNDKAMNKSTLKILFQNQEQLDRFNEIVSTYLNNKDITQALTELPSIYELKRKKIQLDLSQIEDVKVQLNNTVELLNEYLEEEEESIEELDTSVLEKLSAKPKGVSLYKDILGLTEIESNILIKISQYNFEISREEVEEYLSNQGLFVDSFISNLNEKIFDLLDDNLIEDDEDNLTIYEPYYKTILK</sequence>
<feature type="coiled-coil region" evidence="5">
    <location>
        <begin position="554"/>
        <end position="585"/>
    </location>
</feature>
<protein>
    <submittedName>
        <fullName evidence="9">TM2 domain-containing protein</fullName>
    </submittedName>
</protein>
<keyword evidence="3 6" id="KW-1133">Transmembrane helix</keyword>
<evidence type="ECO:0000259" key="7">
    <source>
        <dbReference type="Pfam" id="PF05154"/>
    </source>
</evidence>
<comment type="subcellular location">
    <subcellularLocation>
        <location evidence="1">Membrane</location>
        <topology evidence="1">Multi-pass membrane protein</topology>
    </subcellularLocation>
</comment>
<accession>A0A1I3TZX3</accession>
<evidence type="ECO:0000256" key="2">
    <source>
        <dbReference type="ARBA" id="ARBA00022692"/>
    </source>
</evidence>
<feature type="transmembrane region" description="Helical" evidence="6">
    <location>
        <begin position="31"/>
        <end position="56"/>
    </location>
</feature>
<keyword evidence="5" id="KW-0175">Coiled coil</keyword>
<feature type="transmembrane region" description="Helical" evidence="6">
    <location>
        <begin position="6"/>
        <end position="24"/>
    </location>
</feature>
<evidence type="ECO:0000256" key="5">
    <source>
        <dbReference type="SAM" id="Coils"/>
    </source>
</evidence>
<dbReference type="RefSeq" id="WP_177190210.1">
    <property type="nucleotide sequence ID" value="NZ_FORU01000015.1"/>
</dbReference>
<proteinExistence type="predicted"/>
<keyword evidence="10" id="KW-1185">Reference proteome</keyword>
<dbReference type="Pfam" id="PF05154">
    <property type="entry name" value="TM2"/>
    <property type="match status" value="1"/>
</dbReference>
<keyword evidence="4 6" id="KW-0472">Membrane</keyword>
<dbReference type="Proteomes" id="UP000243887">
    <property type="component" value="Unassembled WGS sequence"/>
</dbReference>
<gene>
    <name evidence="9" type="ORF">SAMN04487893_11591</name>
</gene>
<feature type="domain" description="TerB-C" evidence="8">
    <location>
        <begin position="538"/>
        <end position="676"/>
    </location>
</feature>
<dbReference type="EMBL" id="FORU01000015">
    <property type="protein sequence ID" value="SFJ76834.1"/>
    <property type="molecule type" value="Genomic_DNA"/>
</dbReference>
<dbReference type="InterPro" id="IPR028932">
    <property type="entry name" value="TerB-C"/>
</dbReference>
<dbReference type="STRING" id="1150112.SAMN04487893_11591"/>
<dbReference type="Pfam" id="PF15615">
    <property type="entry name" value="TerB_C"/>
    <property type="match status" value="1"/>
</dbReference>
<keyword evidence="2 6" id="KW-0812">Transmembrane</keyword>
<evidence type="ECO:0000313" key="10">
    <source>
        <dbReference type="Proteomes" id="UP000243887"/>
    </source>
</evidence>
<evidence type="ECO:0000256" key="6">
    <source>
        <dbReference type="SAM" id="Phobius"/>
    </source>
</evidence>
<feature type="domain" description="TM2" evidence="7">
    <location>
        <begin position="2"/>
        <end position="51"/>
    </location>
</feature>
<name>A0A1I3TZX3_9FLAO</name>
<evidence type="ECO:0000256" key="4">
    <source>
        <dbReference type="ARBA" id="ARBA00023136"/>
    </source>
</evidence>
<evidence type="ECO:0000259" key="8">
    <source>
        <dbReference type="Pfam" id="PF15615"/>
    </source>
</evidence>
<evidence type="ECO:0000313" key="9">
    <source>
        <dbReference type="EMBL" id="SFJ76834.1"/>
    </source>
</evidence>
<dbReference type="InterPro" id="IPR007829">
    <property type="entry name" value="TM2"/>
</dbReference>
<dbReference type="GO" id="GO:0016020">
    <property type="term" value="C:membrane"/>
    <property type="evidence" value="ECO:0007669"/>
    <property type="project" value="UniProtKB-SubCell"/>
</dbReference>
<evidence type="ECO:0000256" key="1">
    <source>
        <dbReference type="ARBA" id="ARBA00004141"/>
    </source>
</evidence>
<evidence type="ECO:0000256" key="3">
    <source>
        <dbReference type="ARBA" id="ARBA00022989"/>
    </source>
</evidence>
<organism evidence="9 10">
    <name type="scientific">Myroides guanonis</name>
    <dbReference type="NCBI Taxonomy" id="1150112"/>
    <lineage>
        <taxon>Bacteria</taxon>
        <taxon>Pseudomonadati</taxon>
        <taxon>Bacteroidota</taxon>
        <taxon>Flavobacteriia</taxon>
        <taxon>Flavobacteriales</taxon>
        <taxon>Flavobacteriaceae</taxon>
        <taxon>Myroides</taxon>
    </lineage>
</organism>
<dbReference type="AlphaFoldDB" id="A0A1I3TZX3"/>